<dbReference type="SUPFAM" id="SSF49777">
    <property type="entry name" value="PEBP-like"/>
    <property type="match status" value="1"/>
</dbReference>
<organism evidence="1">
    <name type="scientific">uncultured prokaryote</name>
    <dbReference type="NCBI Taxonomy" id="198431"/>
    <lineage>
        <taxon>unclassified sequences</taxon>
        <taxon>environmental samples</taxon>
    </lineage>
</organism>
<dbReference type="InterPro" id="IPR036610">
    <property type="entry name" value="PEBP-like_sf"/>
</dbReference>
<dbReference type="EMBL" id="JQ815894">
    <property type="protein sequence ID" value="AGE14056.1"/>
    <property type="molecule type" value="Genomic_DNA"/>
</dbReference>
<dbReference type="Pfam" id="PF01161">
    <property type="entry name" value="PBP"/>
    <property type="match status" value="1"/>
</dbReference>
<proteinExistence type="predicted"/>
<dbReference type="NCBIfam" id="TIGR00481">
    <property type="entry name" value="YbhB/YbcL family Raf kinase inhibitor-like protein"/>
    <property type="match status" value="1"/>
</dbReference>
<dbReference type="Gene3D" id="3.90.280.10">
    <property type="entry name" value="PEBP-like"/>
    <property type="match status" value="1"/>
</dbReference>
<accession>M1GLS8</accession>
<dbReference type="InterPro" id="IPR005247">
    <property type="entry name" value="YbhB_YbcL/LppC-like"/>
</dbReference>
<reference evidence="1" key="1">
    <citation type="journal article" date="2013" name="Appl. Environ. Microbiol.">
        <title>RubisCO Gene Clusters Found in a Metagenome Microarray from Acid Mine Drainage.</title>
        <authorList>
            <person name="Guo X."/>
            <person name="Yin H."/>
            <person name="Cong J."/>
            <person name="Dai Z."/>
            <person name="Liang Y."/>
            <person name="Liu X."/>
        </authorList>
    </citation>
    <scope>NUCLEOTIDE SEQUENCE</scope>
</reference>
<dbReference type="InterPro" id="IPR008914">
    <property type="entry name" value="PEBP"/>
</dbReference>
<sequence length="185" mass="19029">MISSRSAISAIALATCCAAAPAGAFELASPSIRAGGTISAEQVFQGFGCTGGNHSPALSWRGAPAGTRSYALTVYDPDAPTGSGWWHWVVVNIPATVHALAAGAGNPARHALPAGARQIRNDYGTRAYGGPCPPVGDRPHHYIFTVYALKVPKLDLPADASPALTGYMIHANAIGSASFTGRYGR</sequence>
<dbReference type="PANTHER" id="PTHR30289">
    <property type="entry name" value="UNCHARACTERIZED PROTEIN YBCL-RELATED"/>
    <property type="match status" value="1"/>
</dbReference>
<dbReference type="CDD" id="cd00865">
    <property type="entry name" value="PEBP_bact_arch"/>
    <property type="match status" value="1"/>
</dbReference>
<dbReference type="AlphaFoldDB" id="M1GLS8"/>
<dbReference type="PANTHER" id="PTHR30289:SF1">
    <property type="entry name" value="PEBP (PHOSPHATIDYLETHANOLAMINE-BINDING PROTEIN) FAMILY PROTEIN"/>
    <property type="match status" value="1"/>
</dbReference>
<protein>
    <submittedName>
        <fullName evidence="1">PEBP family protein</fullName>
    </submittedName>
</protein>
<evidence type="ECO:0000313" key="1">
    <source>
        <dbReference type="EMBL" id="AGE14056.1"/>
    </source>
</evidence>
<name>M1GLS8_9ZZZZ</name>